<evidence type="ECO:0000256" key="17">
    <source>
        <dbReference type="PROSITE-ProRule" id="PRU00134"/>
    </source>
</evidence>
<dbReference type="InterPro" id="IPR039606">
    <property type="entry name" value="Phytol/farnesol_kinase"/>
</dbReference>
<dbReference type="PANTHER" id="PTHR32523">
    <property type="entry name" value="PHYTOL KINASE 1, CHLOROPLASTIC"/>
    <property type="match status" value="1"/>
</dbReference>
<evidence type="ECO:0000256" key="3">
    <source>
        <dbReference type="ARBA" id="ARBA00022528"/>
    </source>
</evidence>
<comment type="catalytic activity">
    <reaction evidence="16">
        <text>phytol + CTP = phytyl phosphate + CDP + H(+)</text>
        <dbReference type="Rhea" id="RHEA:38055"/>
        <dbReference type="ChEBI" id="CHEBI:15378"/>
        <dbReference type="ChEBI" id="CHEBI:17327"/>
        <dbReference type="ChEBI" id="CHEBI:37563"/>
        <dbReference type="ChEBI" id="CHEBI:58069"/>
        <dbReference type="ChEBI" id="CHEBI:75483"/>
        <dbReference type="EC" id="2.7.1.182"/>
    </reaction>
</comment>
<evidence type="ECO:0000256" key="1">
    <source>
        <dbReference type="ARBA" id="ARBA00004508"/>
    </source>
</evidence>
<evidence type="ECO:0000256" key="8">
    <source>
        <dbReference type="ARBA" id="ARBA00022771"/>
    </source>
</evidence>
<dbReference type="OrthoDB" id="432970at2759"/>
<keyword evidence="4" id="KW-0934">Plastid</keyword>
<evidence type="ECO:0000256" key="9">
    <source>
        <dbReference type="ARBA" id="ARBA00022777"/>
    </source>
</evidence>
<evidence type="ECO:0000313" key="21">
    <source>
        <dbReference type="Proteomes" id="UP000075714"/>
    </source>
</evidence>
<feature type="transmembrane region" description="Helical" evidence="18">
    <location>
        <begin position="7"/>
        <end position="32"/>
    </location>
</feature>
<keyword evidence="3" id="KW-0150">Chloroplast</keyword>
<dbReference type="SUPFAM" id="SSF144232">
    <property type="entry name" value="HIT/MYND zinc finger-like"/>
    <property type="match status" value="1"/>
</dbReference>
<evidence type="ECO:0000256" key="10">
    <source>
        <dbReference type="ARBA" id="ARBA00022833"/>
    </source>
</evidence>
<keyword evidence="21" id="KW-1185">Reference proteome</keyword>
<dbReference type="PROSITE" id="PS50865">
    <property type="entry name" value="ZF_MYND_2"/>
    <property type="match status" value="1"/>
</dbReference>
<gene>
    <name evidence="20" type="ORF">GPECTOR_68g374</name>
</gene>
<dbReference type="GO" id="GO:0016020">
    <property type="term" value="C:membrane"/>
    <property type="evidence" value="ECO:0007669"/>
    <property type="project" value="UniProtKB-SubCell"/>
</dbReference>
<feature type="domain" description="MYND-type" evidence="19">
    <location>
        <begin position="737"/>
        <end position="784"/>
    </location>
</feature>
<evidence type="ECO:0000313" key="20">
    <source>
        <dbReference type="EMBL" id="KXZ44403.1"/>
    </source>
</evidence>
<evidence type="ECO:0000256" key="18">
    <source>
        <dbReference type="SAM" id="Phobius"/>
    </source>
</evidence>
<keyword evidence="11" id="KW-0809">Transit peptide</keyword>
<evidence type="ECO:0000256" key="2">
    <source>
        <dbReference type="ARBA" id="ARBA00010794"/>
    </source>
</evidence>
<name>A0A150G3L0_GONPE</name>
<dbReference type="EMBL" id="LSYV01000069">
    <property type="protein sequence ID" value="KXZ44403.1"/>
    <property type="molecule type" value="Genomic_DNA"/>
</dbReference>
<dbReference type="Pfam" id="PF01753">
    <property type="entry name" value="zf-MYND"/>
    <property type="match status" value="1"/>
</dbReference>
<evidence type="ECO:0000256" key="16">
    <source>
        <dbReference type="ARBA" id="ARBA00048889"/>
    </source>
</evidence>
<evidence type="ECO:0000256" key="6">
    <source>
        <dbReference type="ARBA" id="ARBA00022692"/>
    </source>
</evidence>
<dbReference type="AlphaFoldDB" id="A0A150G3L0"/>
<proteinExistence type="inferred from homology"/>
<dbReference type="GO" id="GO:0008270">
    <property type="term" value="F:zinc ion binding"/>
    <property type="evidence" value="ECO:0007669"/>
    <property type="project" value="UniProtKB-KW"/>
</dbReference>
<comment type="similarity">
    <text evidence="2">Belongs to the polyprenol kinase family.</text>
</comment>
<keyword evidence="13 18" id="KW-0472">Membrane</keyword>
<accession>A0A150G3L0</accession>
<evidence type="ECO:0000256" key="13">
    <source>
        <dbReference type="ARBA" id="ARBA00023136"/>
    </source>
</evidence>
<keyword evidence="12 18" id="KW-1133">Transmembrane helix</keyword>
<keyword evidence="7" id="KW-0479">Metal-binding</keyword>
<evidence type="ECO:0000256" key="12">
    <source>
        <dbReference type="ARBA" id="ARBA00022989"/>
    </source>
</evidence>
<evidence type="ECO:0000256" key="5">
    <source>
        <dbReference type="ARBA" id="ARBA00022679"/>
    </source>
</evidence>
<dbReference type="Gene3D" id="6.10.140.2220">
    <property type="match status" value="1"/>
</dbReference>
<evidence type="ECO:0000256" key="11">
    <source>
        <dbReference type="ARBA" id="ARBA00022946"/>
    </source>
</evidence>
<keyword evidence="9" id="KW-0418">Kinase</keyword>
<comment type="subcellular location">
    <subcellularLocation>
        <location evidence="1">Plastid</location>
        <location evidence="1">Chloroplast membrane</location>
        <topology evidence="1">Multi-pass membrane protein</topology>
    </subcellularLocation>
</comment>
<dbReference type="Proteomes" id="UP000075714">
    <property type="component" value="Unassembled WGS sequence"/>
</dbReference>
<keyword evidence="10" id="KW-0862">Zinc</keyword>
<keyword evidence="5" id="KW-0808">Transferase</keyword>
<evidence type="ECO:0000256" key="15">
    <source>
        <dbReference type="ARBA" id="ARBA00039024"/>
    </source>
</evidence>
<dbReference type="EC" id="2.7.1.182" evidence="15"/>
<evidence type="ECO:0000259" key="19">
    <source>
        <dbReference type="PROSITE" id="PS50865"/>
    </source>
</evidence>
<keyword evidence="8 17" id="KW-0863">Zinc-finger</keyword>
<comment type="pathway">
    <text evidence="14">Cofactor biosynthesis; tocopherol biosynthesis.</text>
</comment>
<protein>
    <recommendedName>
        <fullName evidence="15">phytol kinase</fullName>
        <ecNumber evidence="15">2.7.1.182</ecNumber>
    </recommendedName>
</protein>
<dbReference type="GO" id="GO:0009507">
    <property type="term" value="C:chloroplast"/>
    <property type="evidence" value="ECO:0007669"/>
    <property type="project" value="UniProtKB-SubCell"/>
</dbReference>
<comment type="caution">
    <text evidence="20">The sequence shown here is derived from an EMBL/GenBank/DDBJ whole genome shotgun (WGS) entry which is preliminary data.</text>
</comment>
<keyword evidence="6 18" id="KW-0812">Transmembrane</keyword>
<evidence type="ECO:0000256" key="7">
    <source>
        <dbReference type="ARBA" id="ARBA00022723"/>
    </source>
</evidence>
<sequence>MPLRPEVLIYVMHLLTLLYRIIMTVGALGLALPATFSREVSQLIASLADELSASEVLNHAARTMLLLALAQPAAVGGGRGGEDFETVTRAFGGANAMLFLLVDKGGTTAEAIRRVQSGLCVQHAGAAMGLAALRAAYGNSAPLAPGLGLPPALLSALSSHAIVQADRPGFTSEGRGATRRQVALFTSHSMCMPRLFVNAAAAQALLLSRRGALQLTLRTGWLAVVSARYAPAESGGGHGGGRGFGRRDFGLPDEVAEPVVLLPARGAAMVALEALEAARTLLLSDYPAPARAQGQGREQAVQGQAAARLAQREAEELAAWWRLNVAVAVHVTPHALGNQMGGIGGFLCFIDRTELPLHVDPLRLPRDPAPEVAAALEAGALRCVELLLREAGRDPYGPAAEVVQDLLGQRSNDAWHVLAALLAHGEERGAAALLGTLCKLIRGLDPRVVAECGAEGPLDLVRFKVAVAVLGEPVAVSSWHAGQPQSPASEQLLRMLSLAACTLLPVASGLAVRAVGHARSRLAAIRVTRLLAALLPWVPLLGARCIGPPMDMSAAGAAVAATEGASGSGQDGAGGATTDDDASSWRALLLEEVRAVELLGVGLELVMSLALESDEFEEDYPGLLGVLASGCLVVADVCAAAPPPAAVPAAATAAAPSPLGRLTWRPEALEALVTRLRETYHSPWLVAAVLDLVEALEGASGVRGGRAEAPEHRFSAPEALSPLVLPPAAARSLLRTCANPGCANLEGDSEAGLRLQACGSYGAARYCGATCQAEHWRAGHKEACAQGRGARVGKGVAGGSSSRSRAGR</sequence>
<evidence type="ECO:0000256" key="4">
    <source>
        <dbReference type="ARBA" id="ARBA00022640"/>
    </source>
</evidence>
<organism evidence="20 21">
    <name type="scientific">Gonium pectorale</name>
    <name type="common">Green alga</name>
    <dbReference type="NCBI Taxonomy" id="33097"/>
    <lineage>
        <taxon>Eukaryota</taxon>
        <taxon>Viridiplantae</taxon>
        <taxon>Chlorophyta</taxon>
        <taxon>core chlorophytes</taxon>
        <taxon>Chlorophyceae</taxon>
        <taxon>CS clade</taxon>
        <taxon>Chlamydomonadales</taxon>
        <taxon>Volvocaceae</taxon>
        <taxon>Gonium</taxon>
    </lineage>
</organism>
<dbReference type="PANTHER" id="PTHR32523:SF8">
    <property type="entry name" value="DOLICHOL KINASE"/>
    <property type="match status" value="1"/>
</dbReference>
<dbReference type="InterPro" id="IPR002893">
    <property type="entry name" value="Znf_MYND"/>
</dbReference>
<dbReference type="GO" id="GO:0010276">
    <property type="term" value="F:phytol kinase activity"/>
    <property type="evidence" value="ECO:0007669"/>
    <property type="project" value="UniProtKB-EC"/>
</dbReference>
<reference evidence="21" key="1">
    <citation type="journal article" date="2016" name="Nat. Commun.">
        <title>The Gonium pectorale genome demonstrates co-option of cell cycle regulation during the evolution of multicellularity.</title>
        <authorList>
            <person name="Hanschen E.R."/>
            <person name="Marriage T.N."/>
            <person name="Ferris P.J."/>
            <person name="Hamaji T."/>
            <person name="Toyoda A."/>
            <person name="Fujiyama A."/>
            <person name="Neme R."/>
            <person name="Noguchi H."/>
            <person name="Minakuchi Y."/>
            <person name="Suzuki M."/>
            <person name="Kawai-Toyooka H."/>
            <person name="Smith D.R."/>
            <person name="Sparks H."/>
            <person name="Anderson J."/>
            <person name="Bakaric R."/>
            <person name="Luria V."/>
            <person name="Karger A."/>
            <person name="Kirschner M.W."/>
            <person name="Durand P.M."/>
            <person name="Michod R.E."/>
            <person name="Nozaki H."/>
            <person name="Olson B.J."/>
        </authorList>
    </citation>
    <scope>NUCLEOTIDE SEQUENCE [LARGE SCALE GENOMIC DNA]</scope>
    <source>
        <strain evidence="21">NIES-2863</strain>
    </source>
</reference>
<evidence type="ECO:0000256" key="14">
    <source>
        <dbReference type="ARBA" id="ARBA00024015"/>
    </source>
</evidence>